<sequence>MGGIKKKNYYFFLPEEIIMEILSRLPVKSILLCRLVCKTWRSLIYNPSFAHMHLLRRGLDDDHEFVYICNPITRECVNLPSVIKQSSNSSRMDIVCGFGYIPSTNEYKVVRIYYCRGKESYVGRVQVYTLGNGTGWRDKGEITYSLISYRPFPAILANGALHWLDDEGKIVAFDLADEEFLLLPSPPCFLLQKEDEYPFQLQVLGGWLCVVHCKNKVSVDVWLLKKKKKKKETNGNYNIKGKKEYQFWSWIKEFDIDSDFKARYPMPLSLTKHGEVLFYSHAAFSLSRYDLKTATSEKLVDVKKYVPACFSFQAIPHSNSFVSLKALGEEDTKIIESAS</sequence>
<dbReference type="OMA" id="ADMHLSW"/>
<evidence type="ECO:0000313" key="3">
    <source>
        <dbReference type="Proteomes" id="UP000195402"/>
    </source>
</evidence>
<dbReference type="EMBL" id="MVGT01001741">
    <property type="protein sequence ID" value="OVA10982.1"/>
    <property type="molecule type" value="Genomic_DNA"/>
</dbReference>
<keyword evidence="3" id="KW-1185">Reference proteome</keyword>
<reference evidence="2 3" key="1">
    <citation type="journal article" date="2017" name="Mol. Plant">
        <title>The Genome of Medicinal Plant Macleaya cordata Provides New Insights into Benzylisoquinoline Alkaloids Metabolism.</title>
        <authorList>
            <person name="Liu X."/>
            <person name="Liu Y."/>
            <person name="Huang P."/>
            <person name="Ma Y."/>
            <person name="Qing Z."/>
            <person name="Tang Q."/>
            <person name="Cao H."/>
            <person name="Cheng P."/>
            <person name="Zheng Y."/>
            <person name="Yuan Z."/>
            <person name="Zhou Y."/>
            <person name="Liu J."/>
            <person name="Tang Z."/>
            <person name="Zhuo Y."/>
            <person name="Zhang Y."/>
            <person name="Yu L."/>
            <person name="Huang J."/>
            <person name="Yang P."/>
            <person name="Peng Q."/>
            <person name="Zhang J."/>
            <person name="Jiang W."/>
            <person name="Zhang Z."/>
            <person name="Lin K."/>
            <person name="Ro D.K."/>
            <person name="Chen X."/>
            <person name="Xiong X."/>
            <person name="Shang Y."/>
            <person name="Huang S."/>
            <person name="Zeng J."/>
        </authorList>
    </citation>
    <scope>NUCLEOTIDE SEQUENCE [LARGE SCALE GENOMIC DNA]</scope>
    <source>
        <strain evidence="3">cv. BLH2017</strain>
        <tissue evidence="2">Root</tissue>
    </source>
</reference>
<dbReference type="InterPro" id="IPR036047">
    <property type="entry name" value="F-box-like_dom_sf"/>
</dbReference>
<feature type="domain" description="F-box" evidence="1">
    <location>
        <begin position="7"/>
        <end position="52"/>
    </location>
</feature>
<comment type="caution">
    <text evidence="2">The sequence shown here is derived from an EMBL/GenBank/DDBJ whole genome shotgun (WGS) entry which is preliminary data.</text>
</comment>
<dbReference type="Pfam" id="PF00646">
    <property type="entry name" value="F-box"/>
    <property type="match status" value="1"/>
</dbReference>
<evidence type="ECO:0000259" key="1">
    <source>
        <dbReference type="PROSITE" id="PS50181"/>
    </source>
</evidence>
<dbReference type="SUPFAM" id="SSF81383">
    <property type="entry name" value="F-box domain"/>
    <property type="match status" value="1"/>
</dbReference>
<dbReference type="NCBIfam" id="TIGR01640">
    <property type="entry name" value="F_box_assoc_1"/>
    <property type="match status" value="1"/>
</dbReference>
<gene>
    <name evidence="2" type="ORF">BVC80_351g8</name>
</gene>
<name>A0A200QKN1_MACCD</name>
<dbReference type="Proteomes" id="UP000195402">
    <property type="component" value="Unassembled WGS sequence"/>
</dbReference>
<dbReference type="InterPro" id="IPR017451">
    <property type="entry name" value="F-box-assoc_interact_dom"/>
</dbReference>
<dbReference type="AlphaFoldDB" id="A0A200QKN1"/>
<dbReference type="InParanoid" id="A0A200QKN1"/>
<dbReference type="OrthoDB" id="1924677at2759"/>
<dbReference type="STRING" id="56857.A0A200QKN1"/>
<dbReference type="PANTHER" id="PTHR31111">
    <property type="entry name" value="BNAA05G37150D PROTEIN-RELATED"/>
    <property type="match status" value="1"/>
</dbReference>
<dbReference type="PROSITE" id="PS50181">
    <property type="entry name" value="FBOX"/>
    <property type="match status" value="1"/>
</dbReference>
<dbReference type="CDD" id="cd22157">
    <property type="entry name" value="F-box_AtFBW1-like"/>
    <property type="match status" value="1"/>
</dbReference>
<accession>A0A200QKN1</accession>
<dbReference type="Gene3D" id="1.20.1280.50">
    <property type="match status" value="1"/>
</dbReference>
<dbReference type="SMART" id="SM00256">
    <property type="entry name" value="FBOX"/>
    <property type="match status" value="1"/>
</dbReference>
<organism evidence="2 3">
    <name type="scientific">Macleaya cordata</name>
    <name type="common">Five-seeded plume-poppy</name>
    <name type="synonym">Bocconia cordata</name>
    <dbReference type="NCBI Taxonomy" id="56857"/>
    <lineage>
        <taxon>Eukaryota</taxon>
        <taxon>Viridiplantae</taxon>
        <taxon>Streptophyta</taxon>
        <taxon>Embryophyta</taxon>
        <taxon>Tracheophyta</taxon>
        <taxon>Spermatophyta</taxon>
        <taxon>Magnoliopsida</taxon>
        <taxon>Ranunculales</taxon>
        <taxon>Papaveraceae</taxon>
        <taxon>Papaveroideae</taxon>
        <taxon>Macleaya</taxon>
    </lineage>
</organism>
<evidence type="ECO:0000313" key="2">
    <source>
        <dbReference type="EMBL" id="OVA10982.1"/>
    </source>
</evidence>
<protein>
    <submittedName>
        <fullName evidence="2">F-box domain</fullName>
    </submittedName>
</protein>
<dbReference type="InterPro" id="IPR001810">
    <property type="entry name" value="F-box_dom"/>
</dbReference>
<proteinExistence type="predicted"/>
<dbReference type="InterPro" id="IPR013187">
    <property type="entry name" value="F-box-assoc_dom_typ3"/>
</dbReference>
<dbReference type="Pfam" id="PF08268">
    <property type="entry name" value="FBA_3"/>
    <property type="match status" value="1"/>
</dbReference>
<dbReference type="PANTHER" id="PTHR31111:SF133">
    <property type="entry name" value="OS07G0196600 PROTEIN"/>
    <property type="match status" value="1"/>
</dbReference>